<dbReference type="SUPFAM" id="SSF51338">
    <property type="entry name" value="Composite domain of metallo-dependent hydrolases"/>
    <property type="match status" value="1"/>
</dbReference>
<dbReference type="EC" id="3.5.4.28" evidence="5"/>
<dbReference type="HAMAP" id="MF_01281">
    <property type="entry name" value="MTA_SAH_deamin"/>
    <property type="match status" value="1"/>
</dbReference>
<feature type="binding site" evidence="5">
    <location>
        <position position="216"/>
    </location>
    <ligand>
        <name>Zn(2+)</name>
        <dbReference type="ChEBI" id="CHEBI:29105"/>
    </ligand>
</feature>
<feature type="binding site" evidence="5">
    <location>
        <position position="189"/>
    </location>
    <ligand>
        <name>substrate</name>
    </ligand>
</feature>
<feature type="binding site" evidence="5">
    <location>
        <position position="219"/>
    </location>
    <ligand>
        <name>substrate</name>
    </ligand>
</feature>
<comment type="catalytic activity">
    <reaction evidence="5">
        <text>S-methyl-5'-thioadenosine + H2O + H(+) = S-methyl-5'-thioinosine + NH4(+)</text>
        <dbReference type="Rhea" id="RHEA:25025"/>
        <dbReference type="ChEBI" id="CHEBI:15377"/>
        <dbReference type="ChEBI" id="CHEBI:15378"/>
        <dbReference type="ChEBI" id="CHEBI:17509"/>
        <dbReference type="ChEBI" id="CHEBI:28938"/>
        <dbReference type="ChEBI" id="CHEBI:48595"/>
        <dbReference type="EC" id="3.5.4.31"/>
    </reaction>
</comment>
<comment type="cofactor">
    <cofactor evidence="5">
        <name>Zn(2+)</name>
        <dbReference type="ChEBI" id="CHEBI:29105"/>
    </cofactor>
    <text evidence="5">Binds 1 zinc ion per subunit.</text>
</comment>
<comment type="function">
    <text evidence="5">Catalyzes the deamination of 5-methylthioadenosine and S-adenosyl-L-homocysteine into 5-methylthioinosine and S-inosyl-L-homocysteine, respectively. Is also able to deaminate adenosine.</text>
</comment>
<feature type="domain" description="Amidohydrolase-related" evidence="6">
    <location>
        <begin position="58"/>
        <end position="406"/>
    </location>
</feature>
<comment type="catalytic activity">
    <reaction evidence="5">
        <text>S-adenosyl-L-homocysteine + H2O + H(+) = S-inosyl-L-homocysteine + NH4(+)</text>
        <dbReference type="Rhea" id="RHEA:20716"/>
        <dbReference type="ChEBI" id="CHEBI:15377"/>
        <dbReference type="ChEBI" id="CHEBI:15378"/>
        <dbReference type="ChEBI" id="CHEBI:28938"/>
        <dbReference type="ChEBI" id="CHEBI:57856"/>
        <dbReference type="ChEBI" id="CHEBI:57985"/>
        <dbReference type="EC" id="3.5.4.28"/>
    </reaction>
</comment>
<comment type="similarity">
    <text evidence="1">Belongs to the metallo-dependent hydrolases superfamily. ATZ/TRZ family.</text>
</comment>
<reference evidence="7" key="1">
    <citation type="submission" date="2024-05" db="EMBL/GenBank/DDBJ databases">
        <title>Genome sequencing of novel strain.</title>
        <authorList>
            <person name="Ganbat D."/>
            <person name="Ganbat S."/>
            <person name="Lee S.-J."/>
        </authorList>
    </citation>
    <scope>NUCLEOTIDE SEQUENCE</scope>
    <source>
        <strain evidence="7">SMD15-11</strain>
    </source>
</reference>
<dbReference type="InterPro" id="IPR032466">
    <property type="entry name" value="Metal_Hydrolase"/>
</dbReference>
<dbReference type="Gene3D" id="3.20.20.140">
    <property type="entry name" value="Metal-dependent hydrolases"/>
    <property type="match status" value="1"/>
</dbReference>
<feature type="binding site" evidence="5">
    <location>
        <position position="69"/>
    </location>
    <ligand>
        <name>Zn(2+)</name>
        <dbReference type="ChEBI" id="CHEBI:29105"/>
    </ligand>
</feature>
<dbReference type="EC" id="3.5.4.31" evidence="5"/>
<dbReference type="PANTHER" id="PTHR43794">
    <property type="entry name" value="AMINOHYDROLASE SSNA-RELATED"/>
    <property type="match status" value="1"/>
</dbReference>
<dbReference type="GO" id="GO:0046872">
    <property type="term" value="F:metal ion binding"/>
    <property type="evidence" value="ECO:0007669"/>
    <property type="project" value="UniProtKB-KW"/>
</dbReference>
<keyword evidence="2 5" id="KW-0479">Metal-binding</keyword>
<dbReference type="GO" id="GO:0090614">
    <property type="term" value="F:5'-methylthioadenosine deaminase activity"/>
    <property type="evidence" value="ECO:0007669"/>
    <property type="project" value="UniProtKB-UniRule"/>
</dbReference>
<dbReference type="RefSeq" id="WP_369601783.1">
    <property type="nucleotide sequence ID" value="NZ_CP154858.1"/>
</dbReference>
<feature type="binding site" evidence="5">
    <location>
        <position position="304"/>
    </location>
    <ligand>
        <name>Zn(2+)</name>
        <dbReference type="ChEBI" id="CHEBI:29105"/>
    </ligand>
</feature>
<dbReference type="Pfam" id="PF01979">
    <property type="entry name" value="Amidohydro_1"/>
    <property type="match status" value="1"/>
</dbReference>
<comment type="caution">
    <text evidence="5">Lacks conserved residue(s) required for the propagation of feature annotation.</text>
</comment>
<keyword evidence="4 5" id="KW-0862">Zinc</keyword>
<dbReference type="EMBL" id="CP154858">
    <property type="protein sequence ID" value="XDT72779.1"/>
    <property type="molecule type" value="Genomic_DNA"/>
</dbReference>
<dbReference type="PANTHER" id="PTHR43794:SF11">
    <property type="entry name" value="AMIDOHYDROLASE-RELATED DOMAIN-CONTAINING PROTEIN"/>
    <property type="match status" value="1"/>
</dbReference>
<evidence type="ECO:0000256" key="2">
    <source>
        <dbReference type="ARBA" id="ARBA00022723"/>
    </source>
</evidence>
<gene>
    <name evidence="5" type="primary">mtaD</name>
    <name evidence="7" type="ORF">AAIA72_01990</name>
</gene>
<dbReference type="InterPro" id="IPR006680">
    <property type="entry name" value="Amidohydro-rel"/>
</dbReference>
<evidence type="ECO:0000256" key="5">
    <source>
        <dbReference type="HAMAP-Rule" id="MF_01281"/>
    </source>
</evidence>
<proteinExistence type="inferred from homology"/>
<protein>
    <recommendedName>
        <fullName evidence="5">5-methylthioadenosine/S-adenosylhomocysteine deaminase</fullName>
        <shortName evidence="5">MTA/SAH deaminase</shortName>
        <ecNumber evidence="5">3.5.4.28</ecNumber>
        <ecNumber evidence="5">3.5.4.31</ecNumber>
    </recommendedName>
</protein>
<feature type="binding site" evidence="5">
    <location>
        <position position="96"/>
    </location>
    <ligand>
        <name>substrate</name>
    </ligand>
</feature>
<dbReference type="InterPro" id="IPR050287">
    <property type="entry name" value="MTA/SAH_deaminase"/>
</dbReference>
<feature type="binding site" evidence="5">
    <location>
        <position position="304"/>
    </location>
    <ligand>
        <name>substrate</name>
    </ligand>
</feature>
<evidence type="ECO:0000313" key="7">
    <source>
        <dbReference type="EMBL" id="XDT72779.1"/>
    </source>
</evidence>
<evidence type="ECO:0000256" key="1">
    <source>
        <dbReference type="ARBA" id="ARBA00006745"/>
    </source>
</evidence>
<dbReference type="FunFam" id="3.20.20.140:FF:000014">
    <property type="entry name" value="5-methylthioadenosine/S-adenosylhomocysteine deaminase"/>
    <property type="match status" value="1"/>
</dbReference>
<dbReference type="AlphaFoldDB" id="A0AB39UX71"/>
<dbReference type="KEGG" id="tcd:AAIA72_01990"/>
<keyword evidence="3 5" id="KW-0378">Hydrolase</keyword>
<sequence>MSEIDVLIRARWMLKLDGTRTVIENAALAMAGDKIVYAGPAAEAPREAAEIVELGQHVLLPGLVNAHGHAAMTLFRGLADDLPLMTWLQEHIWPAEGQWVSGQFVEDGTRLAIAEMLRSGTTTFSDMYFFPEVASRVAEAEGMRVQICCPLMDFPTPWGQGPDDYLEKTVALAAQWRGSNWVQVALGPHAPYTVSDEPFRKVVAAAQEHDLPIQVHLQETAVEVEQAIANTGKRPTQRLAELGVLNPRTQCVHMTQIDETDLAILKETGAHIVHCPESNLKLASGICPVNTLLEHGINVALGTDGAASNNDLDMFGEMQTAALIAKVQSNDAAAVNAWQALEMATMGGARALGLADRIGSLEPGKFADVIAVDMGDLFVQPVYNLHSHLVYSMSARQVSDVWTAGKRRLANGRLTSLDTAALRERIADWQARIKS</sequence>
<dbReference type="InterPro" id="IPR011059">
    <property type="entry name" value="Metal-dep_hydrolase_composite"/>
</dbReference>
<accession>A0AB39UX71</accession>
<name>A0AB39UX71_9GAMM</name>
<evidence type="ECO:0000256" key="4">
    <source>
        <dbReference type="ARBA" id="ARBA00022833"/>
    </source>
</evidence>
<feature type="binding site" evidence="5">
    <location>
        <position position="67"/>
    </location>
    <ligand>
        <name>Zn(2+)</name>
        <dbReference type="ChEBI" id="CHEBI:29105"/>
    </ligand>
</feature>
<dbReference type="InterPro" id="IPR023512">
    <property type="entry name" value="Deaminase_MtaD/DadD"/>
</dbReference>
<dbReference type="Gene3D" id="2.30.40.10">
    <property type="entry name" value="Urease, subunit C, domain 1"/>
    <property type="match status" value="1"/>
</dbReference>
<dbReference type="NCBIfam" id="NF006549">
    <property type="entry name" value="PRK09045.1"/>
    <property type="match status" value="1"/>
</dbReference>
<comment type="similarity">
    <text evidence="5">Belongs to the metallo-dependent hydrolases superfamily. MTA/SAH deaminase family.</text>
</comment>
<evidence type="ECO:0000256" key="3">
    <source>
        <dbReference type="ARBA" id="ARBA00022801"/>
    </source>
</evidence>
<dbReference type="SUPFAM" id="SSF51556">
    <property type="entry name" value="Metallo-dependent hydrolases"/>
    <property type="match status" value="1"/>
</dbReference>
<organism evidence="7">
    <name type="scientific">Thermohahella caldifontis</name>
    <dbReference type="NCBI Taxonomy" id="3142973"/>
    <lineage>
        <taxon>Bacteria</taxon>
        <taxon>Pseudomonadati</taxon>
        <taxon>Pseudomonadota</taxon>
        <taxon>Gammaproteobacteria</taxon>
        <taxon>Oceanospirillales</taxon>
        <taxon>Hahellaceae</taxon>
        <taxon>Thermohahella</taxon>
    </lineage>
</organism>
<dbReference type="GO" id="GO:0050270">
    <property type="term" value="F:S-adenosylhomocysteine deaminase activity"/>
    <property type="evidence" value="ECO:0007669"/>
    <property type="project" value="UniProtKB-UniRule"/>
</dbReference>
<dbReference type="CDD" id="cd01298">
    <property type="entry name" value="ATZ_TRZ_like"/>
    <property type="match status" value="1"/>
</dbReference>
<evidence type="ECO:0000259" key="6">
    <source>
        <dbReference type="Pfam" id="PF01979"/>
    </source>
</evidence>